<dbReference type="STRING" id="1656094.BFC18_17260"/>
<comment type="caution">
    <text evidence="2">The sequence shown here is derived from an EMBL/GenBank/DDBJ whole genome shotgun (WGS) entry which is preliminary data.</text>
</comment>
<dbReference type="OrthoDB" id="6332829at2"/>
<dbReference type="EMBL" id="MDHN01000038">
    <property type="protein sequence ID" value="OFC69608.1"/>
    <property type="molecule type" value="Genomic_DNA"/>
</dbReference>
<evidence type="ECO:0000313" key="3">
    <source>
        <dbReference type="Proteomes" id="UP000175691"/>
    </source>
</evidence>
<dbReference type="Proteomes" id="UP000175691">
    <property type="component" value="Unassembled WGS sequence"/>
</dbReference>
<dbReference type="AlphaFoldDB" id="A0A1E7Z7V0"/>
<name>A0A1E7Z7V0_9ALTE</name>
<organism evidence="2 3">
    <name type="scientific">Alteromonas confluentis</name>
    <dbReference type="NCBI Taxonomy" id="1656094"/>
    <lineage>
        <taxon>Bacteria</taxon>
        <taxon>Pseudomonadati</taxon>
        <taxon>Pseudomonadota</taxon>
        <taxon>Gammaproteobacteria</taxon>
        <taxon>Alteromonadales</taxon>
        <taxon>Alteromonadaceae</taxon>
        <taxon>Alteromonas/Salinimonas group</taxon>
        <taxon>Alteromonas</taxon>
    </lineage>
</organism>
<protein>
    <submittedName>
        <fullName evidence="2">Uncharacterized protein</fullName>
    </submittedName>
</protein>
<reference evidence="2 3" key="1">
    <citation type="submission" date="2016-08" db="EMBL/GenBank/DDBJ databases">
        <authorList>
            <person name="Seilhamer J.J."/>
        </authorList>
    </citation>
    <scope>NUCLEOTIDE SEQUENCE [LARGE SCALE GENOMIC DNA]</scope>
    <source>
        <strain evidence="2 3">KCTC 42603</strain>
    </source>
</reference>
<sequence length="126" mass="14405">MRWILLSLLFCGASNASTCIVTEEQAFLWNEKYQSLFTVNTDYFDGSYSVEILIPNKIEDREYKNSALFIDSLEEPSLFMPAEAFERDEGKVVWYTVGNELVRKHFFVFSYGGGCGISVTVPVIFN</sequence>
<feature type="signal peptide" evidence="1">
    <location>
        <begin position="1"/>
        <end position="16"/>
    </location>
</feature>
<proteinExistence type="predicted"/>
<accession>A0A1E7Z7V0</accession>
<feature type="chain" id="PRO_5009209453" evidence="1">
    <location>
        <begin position="17"/>
        <end position="126"/>
    </location>
</feature>
<keyword evidence="3" id="KW-1185">Reference proteome</keyword>
<dbReference type="RefSeq" id="WP_070126625.1">
    <property type="nucleotide sequence ID" value="NZ_MDHN01000038.1"/>
</dbReference>
<keyword evidence="1" id="KW-0732">Signal</keyword>
<evidence type="ECO:0000313" key="2">
    <source>
        <dbReference type="EMBL" id="OFC69608.1"/>
    </source>
</evidence>
<evidence type="ECO:0000256" key="1">
    <source>
        <dbReference type="SAM" id="SignalP"/>
    </source>
</evidence>
<gene>
    <name evidence="2" type="ORF">BFC18_17260</name>
</gene>